<feature type="compositionally biased region" description="Polar residues" evidence="3">
    <location>
        <begin position="43"/>
        <end position="55"/>
    </location>
</feature>
<evidence type="ECO:0000259" key="4">
    <source>
        <dbReference type="PROSITE" id="PS51371"/>
    </source>
</evidence>
<dbReference type="CDD" id="cd04622">
    <property type="entry name" value="CBS_pair_HRP1_like"/>
    <property type="match status" value="1"/>
</dbReference>
<dbReference type="SMART" id="SM00116">
    <property type="entry name" value="CBS"/>
    <property type="match status" value="2"/>
</dbReference>
<reference evidence="5" key="1">
    <citation type="submission" date="2020-02" db="EMBL/GenBank/DDBJ databases">
        <authorList>
            <person name="Meier V. D."/>
        </authorList>
    </citation>
    <scope>NUCLEOTIDE SEQUENCE</scope>
    <source>
        <strain evidence="5">AVDCRST_MAG08</strain>
    </source>
</reference>
<accession>A0A6J4HXX6</accession>
<evidence type="ECO:0000256" key="3">
    <source>
        <dbReference type="SAM" id="MobiDB-lite"/>
    </source>
</evidence>
<protein>
    <submittedName>
        <fullName evidence="5">CBS domain protein</fullName>
    </submittedName>
</protein>
<dbReference type="AlphaFoldDB" id="A0A6J4HXX6"/>
<evidence type="ECO:0000256" key="2">
    <source>
        <dbReference type="PROSITE-ProRule" id="PRU00703"/>
    </source>
</evidence>
<evidence type="ECO:0000256" key="1">
    <source>
        <dbReference type="ARBA" id="ARBA00023122"/>
    </source>
</evidence>
<dbReference type="PANTHER" id="PTHR43080">
    <property type="entry name" value="CBS DOMAIN-CONTAINING PROTEIN CBSX3, MITOCHONDRIAL"/>
    <property type="match status" value="1"/>
</dbReference>
<name>A0A6J4HXX6_9PROT</name>
<proteinExistence type="predicted"/>
<feature type="region of interest" description="Disordered" evidence="3">
    <location>
        <begin position="1"/>
        <end position="95"/>
    </location>
</feature>
<feature type="compositionally biased region" description="Basic and acidic residues" evidence="3">
    <location>
        <begin position="75"/>
        <end position="84"/>
    </location>
</feature>
<dbReference type="PANTHER" id="PTHR43080:SF2">
    <property type="entry name" value="CBS DOMAIN-CONTAINING PROTEIN"/>
    <property type="match status" value="1"/>
</dbReference>
<feature type="compositionally biased region" description="Polar residues" evidence="3">
    <location>
        <begin position="1"/>
        <end position="10"/>
    </location>
</feature>
<dbReference type="Gene3D" id="3.10.580.10">
    <property type="entry name" value="CBS-domain"/>
    <property type="match status" value="1"/>
</dbReference>
<organism evidence="5">
    <name type="scientific">uncultured Acetobacteraceae bacterium</name>
    <dbReference type="NCBI Taxonomy" id="169975"/>
    <lineage>
        <taxon>Bacteria</taxon>
        <taxon>Pseudomonadati</taxon>
        <taxon>Pseudomonadota</taxon>
        <taxon>Alphaproteobacteria</taxon>
        <taxon>Acetobacterales</taxon>
        <taxon>Acetobacteraceae</taxon>
        <taxon>environmental samples</taxon>
    </lineage>
</organism>
<dbReference type="InterPro" id="IPR000644">
    <property type="entry name" value="CBS_dom"/>
</dbReference>
<gene>
    <name evidence="5" type="ORF">AVDCRST_MAG08-1317</name>
</gene>
<feature type="domain" description="CBS" evidence="4">
    <location>
        <begin position="305"/>
        <end position="364"/>
    </location>
</feature>
<dbReference type="SUPFAM" id="SSF54631">
    <property type="entry name" value="CBS-domain pair"/>
    <property type="match status" value="1"/>
</dbReference>
<dbReference type="Pfam" id="PF00571">
    <property type="entry name" value="CBS"/>
    <property type="match status" value="2"/>
</dbReference>
<keyword evidence="1 2" id="KW-0129">CBS domain</keyword>
<feature type="domain" description="CBS" evidence="4">
    <location>
        <begin position="240"/>
        <end position="297"/>
    </location>
</feature>
<feature type="compositionally biased region" description="Basic and acidic residues" evidence="3">
    <location>
        <begin position="215"/>
        <end position="229"/>
    </location>
</feature>
<dbReference type="EMBL" id="CADCTG010000123">
    <property type="protein sequence ID" value="CAA9234959.1"/>
    <property type="molecule type" value="Genomic_DNA"/>
</dbReference>
<feature type="region of interest" description="Disordered" evidence="3">
    <location>
        <begin position="215"/>
        <end position="239"/>
    </location>
</feature>
<evidence type="ECO:0000313" key="5">
    <source>
        <dbReference type="EMBL" id="CAA9234959.1"/>
    </source>
</evidence>
<sequence length="381" mass="39642">MANVKQSGAPGTQAGAGDTVRGRGANEVPDAMRSEAASAAQDAVQTTANTAKQTGQRGGEAVRESGEAAAGAMRRAGEAAERGGEAVGETARRGMQAAAAQQNRLVQGAAQEVEKTGRSLAGIVEEAAAGMRSLMGAPGFNPSGFQDAQEAMSKLVQGVMETNMRFAGELLRRTGPSAVVDLQRQFLREYFDALAQGGTLLLRVARQAAEESLRPLEKMGERGGAEGGDRQQQGKVSDVMSKDVKLASPEDTVQQAARQMSEQDTGALPVGENDRLVGMVTDRDLAVRAAAAGKDPSKTKLREVMSGEPRYVFEDETVEKAAASMAEQQVQRMPVLNREKRLVGIVSVGDLARDAGGGVAGKALAGISRPGGQHTQNATAG</sequence>
<dbReference type="InterPro" id="IPR046342">
    <property type="entry name" value="CBS_dom_sf"/>
</dbReference>
<dbReference type="InterPro" id="IPR051257">
    <property type="entry name" value="Diverse_CBS-Domain"/>
</dbReference>
<dbReference type="PROSITE" id="PS51371">
    <property type="entry name" value="CBS"/>
    <property type="match status" value="2"/>
</dbReference>